<protein>
    <recommendedName>
        <fullName evidence="1">F-box/LRR-repeat protein 15/At3g58940/PEG3-like LRR domain-containing protein</fullName>
    </recommendedName>
</protein>
<dbReference type="InterPro" id="IPR055312">
    <property type="entry name" value="FBL15-like"/>
</dbReference>
<evidence type="ECO:0000259" key="1">
    <source>
        <dbReference type="Pfam" id="PF24758"/>
    </source>
</evidence>
<name>A0A368R6J9_SETIT</name>
<dbReference type="EMBL" id="CM003532">
    <property type="protein sequence ID" value="RCV25762.1"/>
    <property type="molecule type" value="Genomic_DNA"/>
</dbReference>
<evidence type="ECO:0000313" key="2">
    <source>
        <dbReference type="EMBL" id="RCV25762.1"/>
    </source>
</evidence>
<proteinExistence type="predicted"/>
<dbReference type="Pfam" id="PF24758">
    <property type="entry name" value="LRR_At5g56370"/>
    <property type="match status" value="1"/>
</dbReference>
<dbReference type="AlphaFoldDB" id="A0A368R6J9"/>
<sequence length="387" mass="44319">MHCHGLRVRARQVAPWLRFASERRVAKLNIELPSQTRFLFVRRRRADATELEEELELPVWDEAKRITLTLEQRWRLRRRPAGVFTALTDLYISLATMEARELGDLVSLQCPLLRNLYLFVTLVAASNVSIRSDSLRSLLFRVENAQRLEVVAPNLEELTVSDATEAHVSAPKLSEVTWYGDIAYDPRRHCIADAGRHLRLLDLGSKCVVASLLQRFDKVDVLKLTLNLCDQTQRQGYTSFVNETTKLPECETLRLRVTLGDYYHNLASSMLHLLRSCNSTRKLSVKVDSGLPMQRYSCLLSCHCRLPESCKADDITLDALEEAKITFIRSSYEEVQFVEQLAGCHAPSLKKLVINCERWSDGPPTKEIQEKVCRMFLPDVEVKFNVT</sequence>
<accession>A0A368R6J9</accession>
<dbReference type="PANTHER" id="PTHR34709:SF68">
    <property type="entry name" value="OS07G0550432 PROTEIN"/>
    <property type="match status" value="1"/>
</dbReference>
<dbReference type="PANTHER" id="PTHR34709">
    <property type="entry name" value="OS10G0396666 PROTEIN"/>
    <property type="match status" value="1"/>
</dbReference>
<gene>
    <name evidence="2" type="ORF">SETIT_5G191700v2</name>
</gene>
<reference evidence="2" key="2">
    <citation type="submission" date="2015-07" db="EMBL/GenBank/DDBJ databases">
        <authorList>
            <person name="Noorani M."/>
        </authorList>
    </citation>
    <scope>NUCLEOTIDE SEQUENCE</scope>
    <source>
        <strain evidence="2">Yugu1</strain>
    </source>
</reference>
<reference evidence="2" key="1">
    <citation type="journal article" date="2012" name="Nat. Biotechnol.">
        <title>Reference genome sequence of the model plant Setaria.</title>
        <authorList>
            <person name="Bennetzen J.L."/>
            <person name="Schmutz J."/>
            <person name="Wang H."/>
            <person name="Percifield R."/>
            <person name="Hawkins J."/>
            <person name="Pontaroli A.C."/>
            <person name="Estep M."/>
            <person name="Feng L."/>
            <person name="Vaughn J.N."/>
            <person name="Grimwood J."/>
            <person name="Jenkins J."/>
            <person name="Barry K."/>
            <person name="Lindquist E."/>
            <person name="Hellsten U."/>
            <person name="Deshpande S."/>
            <person name="Wang X."/>
            <person name="Wu X."/>
            <person name="Mitros T."/>
            <person name="Triplett J."/>
            <person name="Yang X."/>
            <person name="Ye C.Y."/>
            <person name="Mauro-Herrera M."/>
            <person name="Wang L."/>
            <person name="Li P."/>
            <person name="Sharma M."/>
            <person name="Sharma R."/>
            <person name="Ronald P.C."/>
            <person name="Panaud O."/>
            <person name="Kellogg E.A."/>
            <person name="Brutnell T.P."/>
            <person name="Doust A.N."/>
            <person name="Tuskan G.A."/>
            <person name="Rokhsar D."/>
            <person name="Devos K.M."/>
        </authorList>
    </citation>
    <scope>NUCLEOTIDE SEQUENCE [LARGE SCALE GENOMIC DNA]</scope>
    <source>
        <strain evidence="2">Yugu1</strain>
    </source>
</reference>
<dbReference type="InterPro" id="IPR055411">
    <property type="entry name" value="LRR_FXL15/At3g58940/PEG3-like"/>
</dbReference>
<organism evidence="2">
    <name type="scientific">Setaria italica</name>
    <name type="common">Foxtail millet</name>
    <name type="synonym">Panicum italicum</name>
    <dbReference type="NCBI Taxonomy" id="4555"/>
    <lineage>
        <taxon>Eukaryota</taxon>
        <taxon>Viridiplantae</taxon>
        <taxon>Streptophyta</taxon>
        <taxon>Embryophyta</taxon>
        <taxon>Tracheophyta</taxon>
        <taxon>Spermatophyta</taxon>
        <taxon>Magnoliopsida</taxon>
        <taxon>Liliopsida</taxon>
        <taxon>Poales</taxon>
        <taxon>Poaceae</taxon>
        <taxon>PACMAD clade</taxon>
        <taxon>Panicoideae</taxon>
        <taxon>Panicodae</taxon>
        <taxon>Paniceae</taxon>
        <taxon>Cenchrinae</taxon>
        <taxon>Setaria</taxon>
    </lineage>
</organism>
<feature type="domain" description="F-box/LRR-repeat protein 15/At3g58940/PEG3-like LRR" evidence="1">
    <location>
        <begin position="81"/>
        <end position="165"/>
    </location>
</feature>
<dbReference type="OrthoDB" id="676359at2759"/>